<proteinExistence type="predicted"/>
<organism evidence="2 3">
    <name type="scientific">Aedes albopictus</name>
    <name type="common">Asian tiger mosquito</name>
    <name type="synonym">Stegomyia albopicta</name>
    <dbReference type="NCBI Taxonomy" id="7160"/>
    <lineage>
        <taxon>Eukaryota</taxon>
        <taxon>Metazoa</taxon>
        <taxon>Ecdysozoa</taxon>
        <taxon>Arthropoda</taxon>
        <taxon>Hexapoda</taxon>
        <taxon>Insecta</taxon>
        <taxon>Pterygota</taxon>
        <taxon>Neoptera</taxon>
        <taxon>Endopterygota</taxon>
        <taxon>Diptera</taxon>
        <taxon>Nematocera</taxon>
        <taxon>Culicoidea</taxon>
        <taxon>Culicidae</taxon>
        <taxon>Culicinae</taxon>
        <taxon>Aedini</taxon>
        <taxon>Aedes</taxon>
        <taxon>Stegomyia</taxon>
    </lineage>
</organism>
<evidence type="ECO:0000259" key="1">
    <source>
        <dbReference type="PROSITE" id="PS50181"/>
    </source>
</evidence>
<sequence>MNISELPPEMMDKIFAYLTFRERLQMRPMPDSTDVTTKNPISLLKKLDKLNVLHITRIDLTGIDWTTCEGSNVNYIHLKRCSIDGTGAEKLVRTFKHL</sequence>
<evidence type="ECO:0000313" key="3">
    <source>
        <dbReference type="Proteomes" id="UP000069940"/>
    </source>
</evidence>
<dbReference type="Proteomes" id="UP000069940">
    <property type="component" value="Unassembled WGS sequence"/>
</dbReference>
<dbReference type="PROSITE" id="PS50181">
    <property type="entry name" value="FBOX"/>
    <property type="match status" value="1"/>
</dbReference>
<feature type="domain" description="F-box" evidence="1">
    <location>
        <begin position="1"/>
        <end position="47"/>
    </location>
</feature>
<reference evidence="3" key="1">
    <citation type="journal article" date="2015" name="Proc. Natl. Acad. Sci. U.S.A.">
        <title>Genome sequence of the Asian Tiger mosquito, Aedes albopictus, reveals insights into its biology, genetics, and evolution.</title>
        <authorList>
            <person name="Chen X.G."/>
            <person name="Jiang X."/>
            <person name="Gu J."/>
            <person name="Xu M."/>
            <person name="Wu Y."/>
            <person name="Deng Y."/>
            <person name="Zhang C."/>
            <person name="Bonizzoni M."/>
            <person name="Dermauw W."/>
            <person name="Vontas J."/>
            <person name="Armbruster P."/>
            <person name="Huang X."/>
            <person name="Yang Y."/>
            <person name="Zhang H."/>
            <person name="He W."/>
            <person name="Peng H."/>
            <person name="Liu Y."/>
            <person name="Wu K."/>
            <person name="Chen J."/>
            <person name="Lirakis M."/>
            <person name="Topalis P."/>
            <person name="Van Leeuwen T."/>
            <person name="Hall A.B."/>
            <person name="Jiang X."/>
            <person name="Thorpe C."/>
            <person name="Mueller R.L."/>
            <person name="Sun C."/>
            <person name="Waterhouse R.M."/>
            <person name="Yan G."/>
            <person name="Tu Z.J."/>
            <person name="Fang X."/>
            <person name="James A.A."/>
        </authorList>
    </citation>
    <scope>NUCLEOTIDE SEQUENCE [LARGE SCALE GENOMIC DNA]</scope>
    <source>
        <strain evidence="3">Foshan</strain>
    </source>
</reference>
<dbReference type="GeneID" id="109422264"/>
<protein>
    <recommendedName>
        <fullName evidence="1">F-box domain-containing protein</fullName>
    </recommendedName>
</protein>
<name>A0ABM1Z0W3_AEDAL</name>
<dbReference type="InterPro" id="IPR001810">
    <property type="entry name" value="F-box_dom"/>
</dbReference>
<reference evidence="2" key="2">
    <citation type="submission" date="2025-05" db="UniProtKB">
        <authorList>
            <consortium name="EnsemblMetazoa"/>
        </authorList>
    </citation>
    <scope>IDENTIFICATION</scope>
    <source>
        <strain evidence="2">Foshan</strain>
    </source>
</reference>
<keyword evidence="3" id="KW-1185">Reference proteome</keyword>
<dbReference type="RefSeq" id="XP_062716097.1">
    <property type="nucleotide sequence ID" value="XM_062860113.1"/>
</dbReference>
<evidence type="ECO:0000313" key="2">
    <source>
        <dbReference type="EnsemblMetazoa" id="AALFPA23_013954.P20237"/>
    </source>
</evidence>
<dbReference type="EnsemblMetazoa" id="AALFPA23_013954.R20237">
    <property type="protein sequence ID" value="AALFPA23_013954.P20237"/>
    <property type="gene ID" value="AALFPA23_013954"/>
</dbReference>
<accession>A0ABM1Z0W3</accession>